<dbReference type="Pfam" id="PF13456">
    <property type="entry name" value="RVT_3"/>
    <property type="match status" value="1"/>
</dbReference>
<dbReference type="PANTHER" id="PTHR46387:SF2">
    <property type="entry name" value="RIBONUCLEASE HI"/>
    <property type="match status" value="1"/>
</dbReference>
<dbReference type="GO" id="GO:0003676">
    <property type="term" value="F:nucleic acid binding"/>
    <property type="evidence" value="ECO:0007669"/>
    <property type="project" value="InterPro"/>
</dbReference>
<evidence type="ECO:0000259" key="3">
    <source>
        <dbReference type="PROSITE" id="PS51819"/>
    </source>
</evidence>
<evidence type="ECO:0000259" key="2">
    <source>
        <dbReference type="PROSITE" id="PS50879"/>
    </source>
</evidence>
<feature type="domain" description="VOC" evidence="3">
    <location>
        <begin position="203"/>
        <end position="328"/>
    </location>
</feature>
<dbReference type="PROSITE" id="PS51819">
    <property type="entry name" value="VOC"/>
    <property type="match status" value="1"/>
</dbReference>
<reference evidence="4" key="1">
    <citation type="submission" date="2014-07" db="EMBL/GenBank/DDBJ databases">
        <authorList>
            <person name="Urmite Genomes Urmite Genomes"/>
        </authorList>
    </citation>
    <scope>NUCLEOTIDE SEQUENCE</scope>
    <source>
        <strain evidence="4">11W110_air</strain>
    </source>
</reference>
<dbReference type="InterPro" id="IPR036397">
    <property type="entry name" value="RNaseH_sf"/>
</dbReference>
<dbReference type="EMBL" id="LN483070">
    <property type="protein sequence ID" value="CEA08388.1"/>
    <property type="molecule type" value="Genomic_DNA"/>
</dbReference>
<dbReference type="Gene3D" id="3.30.420.10">
    <property type="entry name" value="Ribonuclease H-like superfamily/Ribonuclease H"/>
    <property type="match status" value="1"/>
</dbReference>
<dbReference type="PANTHER" id="PTHR46387">
    <property type="entry name" value="POLYNUCLEOTIDYL TRANSFERASE, RIBONUCLEASE H-LIKE SUPERFAMILY PROTEIN"/>
    <property type="match status" value="1"/>
</dbReference>
<feature type="domain" description="RNase H type-1" evidence="2">
    <location>
        <begin position="15"/>
        <end position="151"/>
    </location>
</feature>
<dbReference type="GO" id="GO:0004523">
    <property type="term" value="F:RNA-DNA hybrid ribonuclease activity"/>
    <property type="evidence" value="ECO:0007669"/>
    <property type="project" value="InterPro"/>
</dbReference>
<dbReference type="InterPro" id="IPR037523">
    <property type="entry name" value="VOC_core"/>
</dbReference>
<evidence type="ECO:0000256" key="1">
    <source>
        <dbReference type="SAM" id="MobiDB-lite"/>
    </source>
</evidence>
<proteinExistence type="predicted"/>
<dbReference type="PROSITE" id="PS50879">
    <property type="entry name" value="RNASE_H_1"/>
    <property type="match status" value="1"/>
</dbReference>
<dbReference type="Pfam" id="PF13669">
    <property type="entry name" value="Glyoxalase_4"/>
    <property type="match status" value="1"/>
</dbReference>
<dbReference type="InterPro" id="IPR012337">
    <property type="entry name" value="RNaseH-like_sf"/>
</dbReference>
<dbReference type="SUPFAM" id="SSF54593">
    <property type="entry name" value="Glyoxalase/Bleomycin resistance protein/Dihydroxybiphenyl dioxygenase"/>
    <property type="match status" value="1"/>
</dbReference>
<evidence type="ECO:0000313" key="4">
    <source>
        <dbReference type="EMBL" id="CEA08388.1"/>
    </source>
</evidence>
<dbReference type="InterPro" id="IPR002156">
    <property type="entry name" value="RNaseH_domain"/>
</dbReference>
<dbReference type="AlphaFoldDB" id="A0A078MM71"/>
<feature type="region of interest" description="Disordered" evidence="1">
    <location>
        <begin position="151"/>
        <end position="200"/>
    </location>
</feature>
<sequence length="329" mass="35223">MTLFEHEPAAAPAPGGRILVVEADGGSRGNPGHAGYGALVRDPDTGRIIAEEAQYVGIASNNVAEYSGLVAGLRMAHAIDPGCWILVKMDSKLVVEQMSGRWKIKHEDMRRLAQQARAIVDPRRVKYEWIPREKNKDADRLSNEAMDAGIAGVPWQPRKGSPGPVGSGSADGAAPEKGDGAAGGSAAPARPEDVQAPSVPTGRLHHVEVWVRNLAAAEKSLGWLLERLGWTPGDKWSTGQRWNGADGYIVLEAGPDVVDAAHERRRPGVNHLAFTAGTRQEVDLLARRAASHGWTQLFADRYPHAGGPGHYAAYLENADGFEVELVAAD</sequence>
<protein>
    <submittedName>
        <fullName evidence="4">Ribonuclease H</fullName>
    </submittedName>
</protein>
<dbReference type="SUPFAM" id="SSF53098">
    <property type="entry name" value="Ribonuclease H-like"/>
    <property type="match status" value="1"/>
</dbReference>
<dbReference type="Gene3D" id="3.10.180.10">
    <property type="entry name" value="2,3-Dihydroxybiphenyl 1,2-Dioxygenase, domain 1"/>
    <property type="match status" value="1"/>
</dbReference>
<accession>A0A078MM71</accession>
<gene>
    <name evidence="4" type="primary">rnhA</name>
    <name evidence="4" type="ORF">BN1051_01735</name>
</gene>
<name>A0A078MM71_9MICC</name>
<dbReference type="PATRIC" id="fig|1461584.3.peg.1717"/>
<organism evidence="4">
    <name type="scientific">Arthrobacter saudimassiliensis</name>
    <dbReference type="NCBI Taxonomy" id="1461584"/>
    <lineage>
        <taxon>Bacteria</taxon>
        <taxon>Bacillati</taxon>
        <taxon>Actinomycetota</taxon>
        <taxon>Actinomycetes</taxon>
        <taxon>Micrococcales</taxon>
        <taxon>Micrococcaceae</taxon>
        <taxon>Arthrobacter</taxon>
    </lineage>
</organism>
<dbReference type="InterPro" id="IPR029068">
    <property type="entry name" value="Glyas_Bleomycin-R_OHBP_Dase"/>
</dbReference>
<dbReference type="CDD" id="cd09279">
    <property type="entry name" value="RNase_HI_like"/>
    <property type="match status" value="1"/>
</dbReference>